<dbReference type="Proteomes" id="UP000494106">
    <property type="component" value="Unassembled WGS sequence"/>
</dbReference>
<evidence type="ECO:0000313" key="1">
    <source>
        <dbReference type="EMBL" id="CAB3246757.1"/>
    </source>
</evidence>
<dbReference type="EMBL" id="CADEBC010000528">
    <property type="protein sequence ID" value="CAB3246757.1"/>
    <property type="molecule type" value="Genomic_DNA"/>
</dbReference>
<name>A0A8S1ANS6_ARCPL</name>
<sequence>MEKPFQASRVKSLRLGIDIEYRLDRYRLDIESNPKDDVLHQVHYYAEMRMSSVYMKHIMEKELNIPSL</sequence>
<evidence type="ECO:0000313" key="2">
    <source>
        <dbReference type="Proteomes" id="UP000494106"/>
    </source>
</evidence>
<reference evidence="1 2" key="1">
    <citation type="submission" date="2020-04" db="EMBL/GenBank/DDBJ databases">
        <authorList>
            <person name="Wallbank WR R."/>
            <person name="Pardo Diaz C."/>
            <person name="Kozak K."/>
            <person name="Martin S."/>
            <person name="Jiggins C."/>
            <person name="Moest M."/>
            <person name="Warren A I."/>
            <person name="Byers J.R.P. K."/>
            <person name="Montejo-Kovacevich G."/>
            <person name="Yen C E."/>
        </authorList>
    </citation>
    <scope>NUCLEOTIDE SEQUENCE [LARGE SCALE GENOMIC DNA]</scope>
</reference>
<protein>
    <submittedName>
        <fullName evidence="1">Uncharacterized protein</fullName>
    </submittedName>
</protein>
<gene>
    <name evidence="1" type="ORF">APLA_LOCUS11025</name>
</gene>
<accession>A0A8S1ANS6</accession>
<dbReference type="AlphaFoldDB" id="A0A8S1ANS6"/>
<comment type="caution">
    <text evidence="1">The sequence shown here is derived from an EMBL/GenBank/DDBJ whole genome shotgun (WGS) entry which is preliminary data.</text>
</comment>
<organism evidence="1 2">
    <name type="scientific">Arctia plantaginis</name>
    <name type="common">Wood tiger moth</name>
    <name type="synonym">Phalaena plantaginis</name>
    <dbReference type="NCBI Taxonomy" id="874455"/>
    <lineage>
        <taxon>Eukaryota</taxon>
        <taxon>Metazoa</taxon>
        <taxon>Ecdysozoa</taxon>
        <taxon>Arthropoda</taxon>
        <taxon>Hexapoda</taxon>
        <taxon>Insecta</taxon>
        <taxon>Pterygota</taxon>
        <taxon>Neoptera</taxon>
        <taxon>Endopterygota</taxon>
        <taxon>Lepidoptera</taxon>
        <taxon>Glossata</taxon>
        <taxon>Ditrysia</taxon>
        <taxon>Noctuoidea</taxon>
        <taxon>Erebidae</taxon>
        <taxon>Arctiinae</taxon>
        <taxon>Arctia</taxon>
    </lineage>
</organism>
<keyword evidence="2" id="KW-1185">Reference proteome</keyword>
<proteinExistence type="predicted"/>